<feature type="region of interest" description="Disordered" evidence="13">
    <location>
        <begin position="539"/>
        <end position="573"/>
    </location>
</feature>
<evidence type="ECO:0000256" key="7">
    <source>
        <dbReference type="ARBA" id="ARBA00022723"/>
    </source>
</evidence>
<dbReference type="EMBL" id="JAVHNQ010000007">
    <property type="protein sequence ID" value="KAK6341116.1"/>
    <property type="molecule type" value="Genomic_DNA"/>
</dbReference>
<evidence type="ECO:0000256" key="6">
    <source>
        <dbReference type="ARBA" id="ARBA00022692"/>
    </source>
</evidence>
<accession>A0AAV9UG18</accession>
<evidence type="ECO:0000256" key="5">
    <source>
        <dbReference type="ARBA" id="ARBA00022679"/>
    </source>
</evidence>
<feature type="region of interest" description="Disordered" evidence="13">
    <location>
        <begin position="667"/>
        <end position="691"/>
    </location>
</feature>
<feature type="transmembrane region" description="Helical" evidence="14">
    <location>
        <begin position="1586"/>
        <end position="1608"/>
    </location>
</feature>
<feature type="transmembrane region" description="Helical" evidence="14">
    <location>
        <begin position="1401"/>
        <end position="1423"/>
    </location>
</feature>
<feature type="transmembrane region" description="Helical" evidence="14">
    <location>
        <begin position="1545"/>
        <end position="1566"/>
    </location>
</feature>
<keyword evidence="11 14" id="KW-1133">Transmembrane helix</keyword>
<evidence type="ECO:0000256" key="11">
    <source>
        <dbReference type="ARBA" id="ARBA00022989"/>
    </source>
</evidence>
<feature type="transmembrane region" description="Helical" evidence="14">
    <location>
        <begin position="1357"/>
        <end position="1381"/>
    </location>
</feature>
<feature type="region of interest" description="Disordered" evidence="13">
    <location>
        <begin position="1267"/>
        <end position="1287"/>
    </location>
</feature>
<dbReference type="CDD" id="cd16702">
    <property type="entry name" value="RING_CH-C4HC3_MARCH6"/>
    <property type="match status" value="1"/>
</dbReference>
<evidence type="ECO:0000256" key="13">
    <source>
        <dbReference type="SAM" id="MobiDB-lite"/>
    </source>
</evidence>
<feature type="transmembrane region" description="Helical" evidence="14">
    <location>
        <begin position="994"/>
        <end position="1012"/>
    </location>
</feature>
<dbReference type="GO" id="GO:0061630">
    <property type="term" value="F:ubiquitin protein ligase activity"/>
    <property type="evidence" value="ECO:0007669"/>
    <property type="project" value="UniProtKB-EC"/>
</dbReference>
<keyword evidence="6 14" id="KW-0812">Transmembrane</keyword>
<evidence type="ECO:0000256" key="3">
    <source>
        <dbReference type="ARBA" id="ARBA00004906"/>
    </source>
</evidence>
<evidence type="ECO:0000256" key="9">
    <source>
        <dbReference type="ARBA" id="ARBA00022786"/>
    </source>
</evidence>
<feature type="compositionally biased region" description="Basic and acidic residues" evidence="13">
    <location>
        <begin position="673"/>
        <end position="685"/>
    </location>
</feature>
<dbReference type="PANTHER" id="PTHR13145:SF0">
    <property type="entry name" value="E3 UBIQUITIN-PROTEIN LIGASE MARCHF6"/>
    <property type="match status" value="1"/>
</dbReference>
<feature type="compositionally biased region" description="Acidic residues" evidence="13">
    <location>
        <begin position="265"/>
        <end position="274"/>
    </location>
</feature>
<comment type="caution">
    <text evidence="16">The sequence shown here is derived from an EMBL/GenBank/DDBJ whole genome shotgun (WGS) entry which is preliminary data.</text>
</comment>
<feature type="region of interest" description="Disordered" evidence="13">
    <location>
        <begin position="379"/>
        <end position="434"/>
    </location>
</feature>
<evidence type="ECO:0000256" key="8">
    <source>
        <dbReference type="ARBA" id="ARBA00022771"/>
    </source>
</evidence>
<feature type="domain" description="RING-CH-type" evidence="15">
    <location>
        <begin position="1"/>
        <end position="62"/>
    </location>
</feature>
<dbReference type="GO" id="GO:0036503">
    <property type="term" value="P:ERAD pathway"/>
    <property type="evidence" value="ECO:0007669"/>
    <property type="project" value="TreeGrafter"/>
</dbReference>
<name>A0AAV9UG18_9PEZI</name>
<evidence type="ECO:0000256" key="4">
    <source>
        <dbReference type="ARBA" id="ARBA00012483"/>
    </source>
</evidence>
<protein>
    <recommendedName>
        <fullName evidence="4">RING-type E3 ubiquitin transferase</fullName>
        <ecNumber evidence="4">2.3.2.27</ecNumber>
    </recommendedName>
</protein>
<keyword evidence="9" id="KW-0833">Ubl conjugation pathway</keyword>
<feature type="transmembrane region" description="Helical" evidence="14">
    <location>
        <begin position="786"/>
        <end position="804"/>
    </location>
</feature>
<dbReference type="GO" id="GO:0008270">
    <property type="term" value="F:zinc ion binding"/>
    <property type="evidence" value="ECO:0007669"/>
    <property type="project" value="UniProtKB-KW"/>
</dbReference>
<keyword evidence="17" id="KW-1185">Reference proteome</keyword>
<feature type="transmembrane region" description="Helical" evidence="14">
    <location>
        <begin position="1151"/>
        <end position="1174"/>
    </location>
</feature>
<feature type="transmembrane region" description="Helical" evidence="14">
    <location>
        <begin position="758"/>
        <end position="780"/>
    </location>
</feature>
<keyword evidence="12 14" id="KW-0472">Membrane</keyword>
<feature type="transmembrane region" description="Helical" evidence="14">
    <location>
        <begin position="89"/>
        <end position="109"/>
    </location>
</feature>
<dbReference type="EC" id="2.3.2.27" evidence="4"/>
<evidence type="ECO:0000256" key="14">
    <source>
        <dbReference type="SAM" id="Phobius"/>
    </source>
</evidence>
<proteinExistence type="predicted"/>
<dbReference type="SUPFAM" id="SSF57850">
    <property type="entry name" value="RING/U-box"/>
    <property type="match status" value="1"/>
</dbReference>
<reference evidence="16 17" key="1">
    <citation type="submission" date="2019-10" db="EMBL/GenBank/DDBJ databases">
        <authorList>
            <person name="Palmer J.M."/>
        </authorList>
    </citation>
    <scope>NUCLEOTIDE SEQUENCE [LARGE SCALE GENOMIC DNA]</scope>
    <source>
        <strain evidence="16 17">TWF696</strain>
    </source>
</reference>
<feature type="transmembrane region" description="Helical" evidence="14">
    <location>
        <begin position="1491"/>
        <end position="1509"/>
    </location>
</feature>
<feature type="compositionally biased region" description="Acidic residues" evidence="13">
    <location>
        <begin position="465"/>
        <end position="475"/>
    </location>
</feature>
<dbReference type="SMART" id="SM00744">
    <property type="entry name" value="RINGv"/>
    <property type="match status" value="1"/>
</dbReference>
<dbReference type="Pfam" id="PF23113">
    <property type="entry name" value="MARCHF6_C"/>
    <property type="match status" value="1"/>
</dbReference>
<feature type="transmembrane region" description="Helical" evidence="14">
    <location>
        <begin position="1454"/>
        <end position="1479"/>
    </location>
</feature>
<feature type="region of interest" description="Disordered" evidence="13">
    <location>
        <begin position="241"/>
        <end position="300"/>
    </location>
</feature>
<evidence type="ECO:0000256" key="1">
    <source>
        <dbReference type="ARBA" id="ARBA00000900"/>
    </source>
</evidence>
<keyword evidence="8" id="KW-0863">Zinc-finger</keyword>
<dbReference type="GO" id="GO:0005789">
    <property type="term" value="C:endoplasmic reticulum membrane"/>
    <property type="evidence" value="ECO:0007669"/>
    <property type="project" value="TreeGrafter"/>
</dbReference>
<keyword evidence="7" id="KW-0479">Metal-binding</keyword>
<keyword evidence="10" id="KW-0862">Zinc</keyword>
<dbReference type="InterPro" id="IPR013083">
    <property type="entry name" value="Znf_RING/FYVE/PHD"/>
</dbReference>
<feature type="transmembrane region" description="Helical" evidence="14">
    <location>
        <begin position="1194"/>
        <end position="1212"/>
    </location>
</feature>
<comment type="subcellular location">
    <subcellularLocation>
        <location evidence="2">Membrane</location>
        <topology evidence="2">Multi-pass membrane protein</topology>
    </subcellularLocation>
</comment>
<evidence type="ECO:0000256" key="10">
    <source>
        <dbReference type="ARBA" id="ARBA00022833"/>
    </source>
</evidence>
<comment type="pathway">
    <text evidence="3">Protein modification; protein ubiquitination.</text>
</comment>
<comment type="catalytic activity">
    <reaction evidence="1">
        <text>S-ubiquitinyl-[E2 ubiquitin-conjugating enzyme]-L-cysteine + [acceptor protein]-L-lysine = [E2 ubiquitin-conjugating enzyme]-L-cysteine + N(6)-ubiquitinyl-[acceptor protein]-L-lysine.</text>
        <dbReference type="EC" id="2.3.2.27"/>
    </reaction>
</comment>
<dbReference type="FunFam" id="3.30.40.10:FF:000287">
    <property type="entry name" value="RING finger membrane protein"/>
    <property type="match status" value="1"/>
</dbReference>
<dbReference type="PROSITE" id="PS51292">
    <property type="entry name" value="ZF_RING_CH"/>
    <property type="match status" value="1"/>
</dbReference>
<sequence length="1712" mass="190500">MAAMADETCRICRSEGTVEEPLYHPCKCSGSIKYVHQDCLMEWLQHSQKKHCELCKTSFRFTKVYDPHMPKTLPLFVFLKLALKHLTRLLIQILRLSSVLFVWLFWLPWTVRTIWRFFFYVADGLVGPDIASTIVVQEAAPSNATSQQERISEYLLQTATFKGLANLTSSTQINQILVDTFEGQIITILVVLAFILIFLIREWVVQQQPPQPLDGNGQPVQQQDPRFDELLAEVERHRARREANVQVDAADPQAPGPQPMFGSGDEAEGEDNSSEESVFGGNDSELSFQAGRNEESDGEMPFHFEEPARVDTTGLLSGTHLPIHEHAHPEAAPQIKSDISFDLTGLTERSYYDNEASTSAAPAPENKPLYQIRKRTSIHQIDTTSADGPSEEPVFSFQPASPSAPFQFGSSSRSTLPDPASSNDTLRRPHISRELSAQAAELRRELEEQKRTDLQVANEHQLSDYIEEEPGELGEDQPSIPPVSETSFQAVNPHREESVEQTFATTDSNSIPVPNSYNFDLSSSGSDFNWNKYTEYAEKAEKSTSGKGSSALMGARESSSGSDGSRKRASDMSWEELVEMKEQNSNSVGSDDIHQVTAFDDVVSSDDDNDDDDDDDANFHDQVQREILARAAERYGDADGRLGDRIRNNDPITVAEMANLVRESHANQTNDTNHGEAAEQGHEPEPEIEADEEPVNDNMDVAPVAPIPVINIAPQPLAPPLPAPAANEAAANAADDDVEVDVDDFDGVMELIGMRGPLMALVQNGIFSAVLISATIGIGVWVPYMWGRMVLLILSNPLGFFITLPYKAMIFTIELFIDLAIMFTSFLIYLSDISGRFLLAPAGWIFPYVNKVVNSRTTADLTQKLASEAHSRISKSITGLLSYMVSLRNFHGQQGHGALFRWPTDESWGKAITAVSKTADVLGFNGTDISLKLNQLVEYPKQVVENTTELLTNNTSPVPPGVFNESISNLNVTFVQDPSTAQLDPLTWTPLDRIITVIAGYVFISVVGAFYLQHKKNLAKKGIHPRGIDRKVVEGLGQAGSVMKVVLIIGIEMFVFPLYCGFLLDLALLPLFEHATVWNRWLFLKEFMFTSLFVHWFIGTCYMFHFALFVSMCRNIMRDGVLYFIRDPDDPTFHPVKEVLERPVTTQLKKIGFSAIIYGVLVIMFLGGVVWALFYSFSGLLPVHWSSNEPVLEFPVDLLFYNIFMPVAIKYFRPANILEKVYGWWFRQCAKILRLSSFMFGERRPEEEGVHNRKTWAAWLLRRKADTTAQTPTEPGEKHTQRDLTTTDSGVTFERNGRFVRAPAKDSVRPTRENLFIEVNEKNERIDGKEDPVDGEFGANSENVTLVYLPPNFKMRIGLVICLIWLFAACTGVAITVGPLVLGRFILGMLLPGSLRMNDLYAFSLGLYALGAVVLVISSFNAAKEAIKKIKGAVGTLQSFKEIAWVFTIRAAKIIYVLSAFVIILPTLFAFVMEAYIILPLHTYFSTGDNHVIHFIQDWTLGVLYLKMLGRMILLDRESAWSRSLRAIVANGYLNPDVGIATKKFILPAGGAMMAALGAPLAIGFAVNTFIVKGASPELSHQIYRYSYPAVLVVSAISVGLFFLYRLFDAWKQSLRDEIYLVGEQLHNHGDRRLPEAVPVAPTPGFTAMEAEPLLNVHELVGEVVHEDEAELQEAAREPLDADVADVADDAGVDGPANVLEHMDNPVQIAEV</sequence>
<dbReference type="PANTHER" id="PTHR13145">
    <property type="entry name" value="SSM4 PROTEIN"/>
    <property type="match status" value="1"/>
</dbReference>
<evidence type="ECO:0000256" key="12">
    <source>
        <dbReference type="ARBA" id="ARBA00023136"/>
    </source>
</evidence>
<organism evidence="16 17">
    <name type="scientific">Orbilia brochopaga</name>
    <dbReference type="NCBI Taxonomy" id="3140254"/>
    <lineage>
        <taxon>Eukaryota</taxon>
        <taxon>Fungi</taxon>
        <taxon>Dikarya</taxon>
        <taxon>Ascomycota</taxon>
        <taxon>Pezizomycotina</taxon>
        <taxon>Orbiliomycetes</taxon>
        <taxon>Orbiliales</taxon>
        <taxon>Orbiliaceae</taxon>
        <taxon>Orbilia</taxon>
    </lineage>
</organism>
<evidence type="ECO:0000256" key="2">
    <source>
        <dbReference type="ARBA" id="ARBA00004141"/>
    </source>
</evidence>
<feature type="compositionally biased region" description="Polar residues" evidence="13">
    <location>
        <begin position="500"/>
        <end position="524"/>
    </location>
</feature>
<feature type="transmembrane region" description="Helical" evidence="14">
    <location>
        <begin position="1045"/>
        <end position="1072"/>
    </location>
</feature>
<feature type="transmembrane region" description="Helical" evidence="14">
    <location>
        <begin position="1092"/>
        <end position="1110"/>
    </location>
</feature>
<dbReference type="Proteomes" id="UP001375240">
    <property type="component" value="Unassembled WGS sequence"/>
</dbReference>
<dbReference type="Gene3D" id="3.30.40.10">
    <property type="entry name" value="Zinc/RING finger domain, C3HC4 (zinc finger)"/>
    <property type="match status" value="1"/>
</dbReference>
<dbReference type="InterPro" id="IPR011016">
    <property type="entry name" value="Znf_RING-CH"/>
</dbReference>
<feature type="region of interest" description="Disordered" evidence="13">
    <location>
        <begin position="446"/>
        <end position="524"/>
    </location>
</feature>
<keyword evidence="5" id="KW-0808">Transferase</keyword>
<evidence type="ECO:0000259" key="15">
    <source>
        <dbReference type="PROSITE" id="PS51292"/>
    </source>
</evidence>
<evidence type="ECO:0000313" key="16">
    <source>
        <dbReference type="EMBL" id="KAK6341116.1"/>
    </source>
</evidence>
<gene>
    <name evidence="16" type="ORF">TWF696_008205</name>
</gene>
<feature type="compositionally biased region" description="Polar residues" evidence="13">
    <location>
        <begin position="408"/>
        <end position="424"/>
    </location>
</feature>
<dbReference type="InterPro" id="IPR056521">
    <property type="entry name" value="MARCHF6-like_C"/>
</dbReference>
<dbReference type="Pfam" id="PF12906">
    <property type="entry name" value="RINGv"/>
    <property type="match status" value="1"/>
</dbReference>
<evidence type="ECO:0000313" key="17">
    <source>
        <dbReference type="Proteomes" id="UP001375240"/>
    </source>
</evidence>